<dbReference type="EMBL" id="BAABIA010000011">
    <property type="protein sequence ID" value="GAA5148111.1"/>
    <property type="molecule type" value="Genomic_DNA"/>
</dbReference>
<evidence type="ECO:0000313" key="1">
    <source>
        <dbReference type="EMBL" id="GAA5148111.1"/>
    </source>
</evidence>
<protein>
    <submittedName>
        <fullName evidence="1">Uncharacterized protein</fullName>
    </submittedName>
</protein>
<comment type="caution">
    <text evidence="1">The sequence shown here is derived from an EMBL/GenBank/DDBJ whole genome shotgun (WGS) entry which is preliminary data.</text>
</comment>
<sequence>MIEGWWPTHSLSLASCLGALGFPIRTDVVLDERSSEEVTTFYVGLQSLWNSLTTDGLNNDWHSGSLEQADPLHPFLCGLRACHNANMIASSLRNEDRIRLTLVGDGHATIYTDGDELPSLREADELIETTDAGLVAALGVIGIPMIEHENGLFRLPRFGHSVKAPSGEWMRHDAQALIEQLREGRLEQTQHPLVSSYNARSVHDQIRRHLHATGRRVLLRKPRSLRSAFVSEQASDDMLDRVQRHFRIA</sequence>
<reference evidence="2" key="1">
    <citation type="journal article" date="2019" name="Int. J. Syst. Evol. Microbiol.">
        <title>The Global Catalogue of Microorganisms (GCM) 10K type strain sequencing project: providing services to taxonomists for standard genome sequencing and annotation.</title>
        <authorList>
            <consortium name="The Broad Institute Genomics Platform"/>
            <consortium name="The Broad Institute Genome Sequencing Center for Infectious Disease"/>
            <person name="Wu L."/>
            <person name="Ma J."/>
        </authorList>
    </citation>
    <scope>NUCLEOTIDE SEQUENCE [LARGE SCALE GENOMIC DNA]</scope>
    <source>
        <strain evidence="2">JCM 18053</strain>
    </source>
</reference>
<dbReference type="RefSeq" id="WP_345738551.1">
    <property type="nucleotide sequence ID" value="NZ_BAABIA010000011.1"/>
</dbReference>
<proteinExistence type="predicted"/>
<gene>
    <name evidence="1" type="ORF">GCM10023213_43770</name>
</gene>
<accession>A0ABP9PKD6</accession>
<organism evidence="1 2">
    <name type="scientific">Prosthecobacter algae</name>
    <dbReference type="NCBI Taxonomy" id="1144682"/>
    <lineage>
        <taxon>Bacteria</taxon>
        <taxon>Pseudomonadati</taxon>
        <taxon>Verrucomicrobiota</taxon>
        <taxon>Verrucomicrobiia</taxon>
        <taxon>Verrucomicrobiales</taxon>
        <taxon>Verrucomicrobiaceae</taxon>
        <taxon>Prosthecobacter</taxon>
    </lineage>
</organism>
<evidence type="ECO:0000313" key="2">
    <source>
        <dbReference type="Proteomes" id="UP001499852"/>
    </source>
</evidence>
<name>A0ABP9PKD6_9BACT</name>
<keyword evidence="2" id="KW-1185">Reference proteome</keyword>
<dbReference type="Proteomes" id="UP001499852">
    <property type="component" value="Unassembled WGS sequence"/>
</dbReference>